<dbReference type="Gene3D" id="1.25.40.10">
    <property type="entry name" value="Tetratricopeptide repeat domain"/>
    <property type="match status" value="2"/>
</dbReference>
<dbReference type="InterPro" id="IPR011990">
    <property type="entry name" value="TPR-like_helical_dom_sf"/>
</dbReference>
<dbReference type="AlphaFoldDB" id="A0A1B6BWX4"/>
<name>A0A1B6BWX4_9HEMI</name>
<sequence length="479" mass="55759">MNIPEEKVFSNLDNVVDELESIDLGDGNKLEDILKDLECPFTWNLDEMETSRNMIHYLDSFLSLIPDDMVEEGIEEIFTTSCFIKNITLSYFLTMNGQNVQATEIIDNLKKTCCIRFEETESEKLIPAIRHVLSATEIFIFLRSNKTIREKQNFVEDARLNMKSFSNMTNEEKACIHGMKSSVFGFFGLGGNLKALNEAKAALGLDSQEAEWWFISGKLMGRIRRIIKSDIDEEEIKMIEKAVELDNENLIYKVFLADVIREYTSAIFRKTKNQVDLNTYELEKDIDNLYQKALDLYLYCIEKLPSCIKSLSRCAIGLVKLPKKYSSKYFNIAEEAIIMSLELHPNCPYVHHIAGMIYHKKRTFQDLEKALYHYEKASEFKNFAASLDFLRLKCYLNPDLDPYEDLMKYKTMYKEKYLQIQLKCHLGSYYIFKKRDILTAIQYFNEVLEKDQALLLKPAYVPFLNMARAPLILLEIAVN</sequence>
<evidence type="ECO:0000313" key="2">
    <source>
        <dbReference type="EMBL" id="JAS15736.1"/>
    </source>
</evidence>
<protein>
    <submittedName>
        <fullName evidence="1">Uncharacterized protein</fullName>
    </submittedName>
</protein>
<reference evidence="1" key="1">
    <citation type="submission" date="2015-12" db="EMBL/GenBank/DDBJ databases">
        <title>De novo transcriptome assembly of four potential Pierce s Disease insect vectors from Arizona vineyards.</title>
        <authorList>
            <person name="Tassone E.E."/>
        </authorList>
    </citation>
    <scope>NUCLEOTIDE SEQUENCE</scope>
</reference>
<proteinExistence type="predicted"/>
<gene>
    <name evidence="1" type="ORF">g.39566</name>
    <name evidence="2" type="ORF">g.39574</name>
</gene>
<dbReference type="EMBL" id="GEDC01021562">
    <property type="protein sequence ID" value="JAS15736.1"/>
    <property type="molecule type" value="Transcribed_RNA"/>
</dbReference>
<accession>A0A1B6BWX4</accession>
<dbReference type="SUPFAM" id="SSF48452">
    <property type="entry name" value="TPR-like"/>
    <property type="match status" value="1"/>
</dbReference>
<evidence type="ECO:0000313" key="1">
    <source>
        <dbReference type="EMBL" id="JAS05544.1"/>
    </source>
</evidence>
<organism evidence="1">
    <name type="scientific">Clastoptera arizonana</name>
    <name type="common">Arizona spittle bug</name>
    <dbReference type="NCBI Taxonomy" id="38151"/>
    <lineage>
        <taxon>Eukaryota</taxon>
        <taxon>Metazoa</taxon>
        <taxon>Ecdysozoa</taxon>
        <taxon>Arthropoda</taxon>
        <taxon>Hexapoda</taxon>
        <taxon>Insecta</taxon>
        <taxon>Pterygota</taxon>
        <taxon>Neoptera</taxon>
        <taxon>Paraneoptera</taxon>
        <taxon>Hemiptera</taxon>
        <taxon>Auchenorrhyncha</taxon>
        <taxon>Cercopoidea</taxon>
        <taxon>Clastopteridae</taxon>
        <taxon>Clastoptera</taxon>
    </lineage>
</organism>
<dbReference type="EMBL" id="GEDC01031754">
    <property type="protein sequence ID" value="JAS05544.1"/>
    <property type="molecule type" value="Transcribed_RNA"/>
</dbReference>
<feature type="non-terminal residue" evidence="1">
    <location>
        <position position="479"/>
    </location>
</feature>